<accession>A0ABU2B8U0</accession>
<gene>
    <name evidence="1" type="ORF">J2S37_001342</name>
    <name evidence="2" type="ORF">J2S37_001593</name>
</gene>
<evidence type="ECO:0000313" key="2">
    <source>
        <dbReference type="EMBL" id="MDR7355055.1"/>
    </source>
</evidence>
<name>A0ABU2B8U0_9CORY</name>
<organism evidence="2 3">
    <name type="scientific">Corynebacterium felinum</name>
    <dbReference type="NCBI Taxonomy" id="131318"/>
    <lineage>
        <taxon>Bacteria</taxon>
        <taxon>Bacillati</taxon>
        <taxon>Actinomycetota</taxon>
        <taxon>Actinomycetes</taxon>
        <taxon>Mycobacteriales</taxon>
        <taxon>Corynebacteriaceae</taxon>
        <taxon>Corynebacterium</taxon>
    </lineage>
</organism>
<protein>
    <submittedName>
        <fullName evidence="2">Uncharacterized protein</fullName>
    </submittedName>
</protein>
<dbReference type="EMBL" id="JAVDYF010000001">
    <property type="protein sequence ID" value="MDR7354804.1"/>
    <property type="molecule type" value="Genomic_DNA"/>
</dbReference>
<comment type="caution">
    <text evidence="2">The sequence shown here is derived from an EMBL/GenBank/DDBJ whole genome shotgun (WGS) entry which is preliminary data.</text>
</comment>
<dbReference type="Proteomes" id="UP001183619">
    <property type="component" value="Unassembled WGS sequence"/>
</dbReference>
<reference evidence="2 3" key="1">
    <citation type="submission" date="2023-07" db="EMBL/GenBank/DDBJ databases">
        <title>Sequencing the genomes of 1000 actinobacteria strains.</title>
        <authorList>
            <person name="Klenk H.-P."/>
        </authorList>
    </citation>
    <scope>NUCLEOTIDE SEQUENCE [LARGE SCALE GENOMIC DNA]</scope>
    <source>
        <strain evidence="2 3">DSM 44508</strain>
    </source>
</reference>
<proteinExistence type="predicted"/>
<keyword evidence="3" id="KW-1185">Reference proteome</keyword>
<evidence type="ECO:0000313" key="1">
    <source>
        <dbReference type="EMBL" id="MDR7354804.1"/>
    </source>
</evidence>
<sequence>MGTRANWSRNPKRGLYMGWLLVLAKGVYSTVSHLGPENLELGVDWSRNLRRV</sequence>
<evidence type="ECO:0000313" key="3">
    <source>
        <dbReference type="Proteomes" id="UP001183619"/>
    </source>
</evidence>
<dbReference type="EMBL" id="JAVDYF010000001">
    <property type="protein sequence ID" value="MDR7355055.1"/>
    <property type="molecule type" value="Genomic_DNA"/>
</dbReference>